<feature type="transmembrane region" description="Helical" evidence="1">
    <location>
        <begin position="107"/>
        <end position="130"/>
    </location>
</feature>
<name>A0A921MU40_9MICO</name>
<dbReference type="PANTHER" id="PTHR37312">
    <property type="entry name" value="MEMBRANE-BOUND ACYLTRANSFERASE YKRP-RELATED"/>
    <property type="match status" value="1"/>
</dbReference>
<feature type="transmembrane region" description="Helical" evidence="1">
    <location>
        <begin position="192"/>
        <end position="210"/>
    </location>
</feature>
<accession>A0A921MU40</accession>
<evidence type="ECO:0000256" key="1">
    <source>
        <dbReference type="SAM" id="Phobius"/>
    </source>
</evidence>
<organism evidence="3 4">
    <name type="scientific">Brachybacterium massiliense</name>
    <dbReference type="NCBI Taxonomy" id="1755098"/>
    <lineage>
        <taxon>Bacteria</taxon>
        <taxon>Bacillati</taxon>
        <taxon>Actinomycetota</taxon>
        <taxon>Actinomycetes</taxon>
        <taxon>Micrococcales</taxon>
        <taxon>Dermabacteraceae</taxon>
        <taxon>Brachybacterium</taxon>
    </lineage>
</organism>
<dbReference type="PANTHER" id="PTHR37312:SF1">
    <property type="entry name" value="MEMBRANE-BOUND ACYLTRANSFERASE YKRP-RELATED"/>
    <property type="match status" value="1"/>
</dbReference>
<evidence type="ECO:0000313" key="3">
    <source>
        <dbReference type="EMBL" id="HJG90370.1"/>
    </source>
</evidence>
<keyword evidence="1" id="KW-0812">Transmembrane</keyword>
<evidence type="ECO:0000259" key="2">
    <source>
        <dbReference type="Pfam" id="PF01757"/>
    </source>
</evidence>
<reference evidence="3" key="1">
    <citation type="journal article" date="2021" name="PeerJ">
        <title>Extensive microbial diversity within the chicken gut microbiome revealed by metagenomics and culture.</title>
        <authorList>
            <person name="Gilroy R."/>
            <person name="Ravi A."/>
            <person name="Getino M."/>
            <person name="Pursley I."/>
            <person name="Horton D.L."/>
            <person name="Alikhan N.F."/>
            <person name="Baker D."/>
            <person name="Gharbi K."/>
            <person name="Hall N."/>
            <person name="Watson M."/>
            <person name="Adriaenssens E.M."/>
            <person name="Foster-Nyarko E."/>
            <person name="Jarju S."/>
            <person name="Secka A."/>
            <person name="Antonio M."/>
            <person name="Oren A."/>
            <person name="Chaudhuri R.R."/>
            <person name="La Ragione R."/>
            <person name="Hildebrand F."/>
            <person name="Pallen M.J."/>
        </authorList>
    </citation>
    <scope>NUCLEOTIDE SEQUENCE</scope>
    <source>
        <strain evidence="3">ChiGjej5B5-22894</strain>
    </source>
</reference>
<reference evidence="3" key="2">
    <citation type="submission" date="2021-09" db="EMBL/GenBank/DDBJ databases">
        <authorList>
            <person name="Gilroy R."/>
        </authorList>
    </citation>
    <scope>NUCLEOTIDE SEQUENCE</scope>
    <source>
        <strain evidence="3">ChiGjej5B5-22894</strain>
    </source>
</reference>
<dbReference type="Proteomes" id="UP000742460">
    <property type="component" value="Unassembled WGS sequence"/>
</dbReference>
<dbReference type="InterPro" id="IPR002656">
    <property type="entry name" value="Acyl_transf_3_dom"/>
</dbReference>
<keyword evidence="1" id="KW-1133">Transmembrane helix</keyword>
<feature type="transmembrane region" description="Helical" evidence="1">
    <location>
        <begin position="262"/>
        <end position="284"/>
    </location>
</feature>
<dbReference type="Pfam" id="PF01757">
    <property type="entry name" value="Acyl_transf_3"/>
    <property type="match status" value="1"/>
</dbReference>
<feature type="transmembrane region" description="Helical" evidence="1">
    <location>
        <begin position="230"/>
        <end position="255"/>
    </location>
</feature>
<feature type="transmembrane region" description="Helical" evidence="1">
    <location>
        <begin position="21"/>
        <end position="40"/>
    </location>
</feature>
<feature type="transmembrane region" description="Helical" evidence="1">
    <location>
        <begin position="79"/>
        <end position="95"/>
    </location>
</feature>
<dbReference type="AlphaFoldDB" id="A0A921MU40"/>
<gene>
    <name evidence="3" type="ORF">K8V81_01465</name>
</gene>
<proteinExistence type="predicted"/>
<keyword evidence="3" id="KW-0808">Transferase</keyword>
<dbReference type="GO" id="GO:0016747">
    <property type="term" value="F:acyltransferase activity, transferring groups other than amino-acyl groups"/>
    <property type="evidence" value="ECO:0007669"/>
    <property type="project" value="InterPro"/>
</dbReference>
<keyword evidence="1" id="KW-0472">Membrane</keyword>
<comment type="caution">
    <text evidence="3">The sequence shown here is derived from an EMBL/GenBank/DDBJ whole genome shotgun (WGS) entry which is preliminary data.</text>
</comment>
<feature type="transmembrane region" description="Helical" evidence="1">
    <location>
        <begin position="46"/>
        <end position="67"/>
    </location>
</feature>
<feature type="transmembrane region" description="Helical" evidence="1">
    <location>
        <begin position="296"/>
        <end position="319"/>
    </location>
</feature>
<keyword evidence="3" id="KW-0012">Acyltransferase</keyword>
<dbReference type="EMBL" id="DYUE01000043">
    <property type="protein sequence ID" value="HJG90370.1"/>
    <property type="molecule type" value="Genomic_DNA"/>
</dbReference>
<evidence type="ECO:0000313" key="4">
    <source>
        <dbReference type="Proteomes" id="UP000742460"/>
    </source>
</evidence>
<dbReference type="InterPro" id="IPR052734">
    <property type="entry name" value="Nod_factor_acetyltransferase"/>
</dbReference>
<sequence length="349" mass="38566">MPHDASAPARARDPFLDNARGILIALVVVGHTLECFDVIGDVLGGTLYKAIYSFHMAAFVIISGYLSRSYRNEPRQVKRLLTAMLVPYVIFQMVHEAGKALLLGQEFALQLVVPAWTLWFLFALMVWRLLTPVLRQLRHPLVFAVAISVIAPLDPDLDSTLSIGRLVGMLPFFVLGLVCTPEVLERVRSFRPRWPGALVLLAAVVCAFLLREQVSNSYFYLREAYDEEAGMLFSVAVRLGALVVGVVGTLALLLVTPRAQSVLTTVGSRSLTIYLLHTVLLLPIRYAESLPGWIETWWGTLTLVGAGLLLTAVLATGIVGRLTRWLTDPPIGRWLVRPTPQEPSPPVPR</sequence>
<feature type="domain" description="Acyltransferase 3" evidence="2">
    <location>
        <begin position="14"/>
        <end position="315"/>
    </location>
</feature>
<protein>
    <submittedName>
        <fullName evidence="3">Acyltransferase family protein</fullName>
    </submittedName>
</protein>